<dbReference type="STRING" id="157783.LK03_07620"/>
<dbReference type="Pfam" id="PF03702">
    <property type="entry name" value="AnmK"/>
    <property type="match status" value="1"/>
</dbReference>
<dbReference type="CDD" id="cd24050">
    <property type="entry name" value="ASKHA_NBD_ANMK"/>
    <property type="match status" value="1"/>
</dbReference>
<dbReference type="GO" id="GO:0005524">
    <property type="term" value="F:ATP binding"/>
    <property type="evidence" value="ECO:0007669"/>
    <property type="project" value="UniProtKB-UniRule"/>
</dbReference>
<evidence type="ECO:0000313" key="3">
    <source>
        <dbReference type="Proteomes" id="UP000029493"/>
    </source>
</evidence>
<dbReference type="GO" id="GO:0006040">
    <property type="term" value="P:amino sugar metabolic process"/>
    <property type="evidence" value="ECO:0007669"/>
    <property type="project" value="InterPro"/>
</dbReference>
<comment type="pathway">
    <text evidence="1">Amino-sugar metabolism; 1,6-anhydro-N-acetylmuramate degradation.</text>
</comment>
<dbReference type="UniPathway" id="UPA00544"/>
<proteinExistence type="inferred from homology"/>
<protein>
    <recommendedName>
        <fullName evidence="1">Anhydro-N-acetylmuramic acid kinase</fullName>
        <ecNumber evidence="1">2.7.1.170</ecNumber>
    </recommendedName>
    <alternativeName>
        <fullName evidence="1">AnhMurNAc kinase</fullName>
    </alternativeName>
</protein>
<keyword evidence="1" id="KW-0547">Nucleotide-binding</keyword>
<dbReference type="PANTHER" id="PTHR30605">
    <property type="entry name" value="ANHYDRO-N-ACETYLMURAMIC ACID KINASE"/>
    <property type="match status" value="1"/>
</dbReference>
<dbReference type="PANTHER" id="PTHR30605:SF0">
    <property type="entry name" value="ANHYDRO-N-ACETYLMURAMIC ACID KINASE"/>
    <property type="match status" value="1"/>
</dbReference>
<dbReference type="eggNOG" id="COG2377">
    <property type="taxonomic scope" value="Bacteria"/>
</dbReference>
<comment type="similarity">
    <text evidence="1">Belongs to the anhydro-N-acetylmuramic acid kinase family.</text>
</comment>
<keyword evidence="3" id="KW-1185">Reference proteome</keyword>
<dbReference type="RefSeq" id="WP_038411778.1">
    <property type="nucleotide sequence ID" value="NZ_CP009455.1"/>
</dbReference>
<sequence length="363" mass="38478">MAYYIGVMSGTSLDGLDIALIEQGEQPALLATHYLPMPTQLKDELLSLCTSGADEIARAAMAENRWAQLAAEGIGQLLVERKLGPEHIRAIGSHGQTIRHEPAKGFTVQIGNPALLAELTGISVVADFRRRDVAAGGQGAPLVPAFHETLFGHLGQRLAVLNVGGFSNLSLIEQDQPVRGFDCGPGNVLLDAWINQQRQQPYDADGAWAAGGAVDETLLSALLSDPFFAGNGPKSTGREVFNLPWLISHLSAYPPLPEQNVQATLLELTARSICDALRSAQPATDTLLVCGGGARNGALMRRLAALLPATRVDSTQAHGVHPDWVEAMAFAWLAHCCLEGVPANRPSVTAAKGLRVLGAIYPA</sequence>
<dbReference type="InterPro" id="IPR005338">
    <property type="entry name" value="Anhydro_N_Ac-Mur_kinase"/>
</dbReference>
<dbReference type="GO" id="GO:0009254">
    <property type="term" value="P:peptidoglycan turnover"/>
    <property type="evidence" value="ECO:0007669"/>
    <property type="project" value="UniProtKB-UniRule"/>
</dbReference>
<dbReference type="AlphaFoldDB" id="A0A089WKQ5"/>
<evidence type="ECO:0000313" key="2">
    <source>
        <dbReference type="EMBL" id="AIR89151.1"/>
    </source>
</evidence>
<dbReference type="EC" id="2.7.1.170" evidence="1"/>
<name>A0A089WKQ5_9PSED</name>
<dbReference type="HAMAP" id="MF_01270">
    <property type="entry name" value="AnhMurNAc_kinase"/>
    <property type="match status" value="1"/>
</dbReference>
<keyword evidence="1" id="KW-0067">ATP-binding</keyword>
<comment type="pathway">
    <text evidence="1">Cell wall biogenesis; peptidoglycan recycling.</text>
</comment>
<dbReference type="Gene3D" id="3.30.420.40">
    <property type="match status" value="2"/>
</dbReference>
<accession>A0A089WKQ5</accession>
<dbReference type="SUPFAM" id="SSF53067">
    <property type="entry name" value="Actin-like ATPase domain"/>
    <property type="match status" value="1"/>
</dbReference>
<dbReference type="NCBIfam" id="NF007139">
    <property type="entry name" value="PRK09585.1-3"/>
    <property type="match status" value="1"/>
</dbReference>
<dbReference type="Proteomes" id="UP000029493">
    <property type="component" value="Chromosome"/>
</dbReference>
<comment type="catalytic activity">
    <reaction evidence="1">
        <text>1,6-anhydro-N-acetyl-beta-muramate + ATP + H2O = N-acetyl-D-muramate 6-phosphate + ADP + H(+)</text>
        <dbReference type="Rhea" id="RHEA:24952"/>
        <dbReference type="ChEBI" id="CHEBI:15377"/>
        <dbReference type="ChEBI" id="CHEBI:15378"/>
        <dbReference type="ChEBI" id="CHEBI:30616"/>
        <dbReference type="ChEBI" id="CHEBI:58690"/>
        <dbReference type="ChEBI" id="CHEBI:58722"/>
        <dbReference type="ChEBI" id="CHEBI:456216"/>
        <dbReference type="EC" id="2.7.1.170"/>
    </reaction>
</comment>
<reference evidence="2 3" key="1">
    <citation type="submission" date="2014-09" db="EMBL/GenBank/DDBJ databases">
        <authorList>
            <person name="Chan K.-G."/>
        </authorList>
    </citation>
    <scope>NUCLEOTIDE SEQUENCE [LARGE SCALE GENOMIC DNA]</scope>
    <source>
        <strain evidence="2 3">ND07</strain>
    </source>
</reference>
<organism evidence="2 3">
    <name type="scientific">Pseudomonas cremoricolorata</name>
    <dbReference type="NCBI Taxonomy" id="157783"/>
    <lineage>
        <taxon>Bacteria</taxon>
        <taxon>Pseudomonadati</taxon>
        <taxon>Pseudomonadota</taxon>
        <taxon>Gammaproteobacteria</taxon>
        <taxon>Pseudomonadales</taxon>
        <taxon>Pseudomonadaceae</taxon>
        <taxon>Pseudomonas</taxon>
    </lineage>
</organism>
<dbReference type="KEGG" id="psw:LK03_07620"/>
<keyword evidence="1 2" id="KW-0418">Kinase</keyword>
<dbReference type="EMBL" id="CP009455">
    <property type="protein sequence ID" value="AIR89151.1"/>
    <property type="molecule type" value="Genomic_DNA"/>
</dbReference>
<dbReference type="GO" id="GO:0097175">
    <property type="term" value="P:1,6-anhydro-N-acetyl-beta-muramic acid catabolic process"/>
    <property type="evidence" value="ECO:0007669"/>
    <property type="project" value="UniProtKB-UniRule"/>
</dbReference>
<dbReference type="InterPro" id="IPR043129">
    <property type="entry name" value="ATPase_NBD"/>
</dbReference>
<gene>
    <name evidence="1" type="primary">anmK</name>
    <name evidence="2" type="ORF">LK03_07620</name>
</gene>
<dbReference type="OrthoDB" id="9763949at2"/>
<comment type="function">
    <text evidence="1">Catalyzes the specific phosphorylation of 1,6-anhydro-N-acetylmuramic acid (anhMurNAc) with the simultaneous cleavage of the 1,6-anhydro ring, generating MurNAc-6-P. Is required for the utilization of anhMurNAc either imported from the medium or derived from its own cell wall murein, and thus plays a role in cell wall recycling.</text>
</comment>
<feature type="binding site" evidence="1">
    <location>
        <begin position="10"/>
        <end position="17"/>
    </location>
    <ligand>
        <name>ATP</name>
        <dbReference type="ChEBI" id="CHEBI:30616"/>
    </ligand>
</feature>
<keyword evidence="1" id="KW-0119">Carbohydrate metabolism</keyword>
<dbReference type="GO" id="GO:0016773">
    <property type="term" value="F:phosphotransferase activity, alcohol group as acceptor"/>
    <property type="evidence" value="ECO:0007669"/>
    <property type="project" value="UniProtKB-UniRule"/>
</dbReference>
<dbReference type="UniPathway" id="UPA00343"/>
<keyword evidence="1" id="KW-0808">Transferase</keyword>
<evidence type="ECO:0000256" key="1">
    <source>
        <dbReference type="HAMAP-Rule" id="MF_01270"/>
    </source>
</evidence>
<dbReference type="GO" id="GO:0016301">
    <property type="term" value="F:kinase activity"/>
    <property type="evidence" value="ECO:0007669"/>
    <property type="project" value="UniProtKB-KW"/>
</dbReference>